<keyword evidence="3" id="KW-1185">Reference proteome</keyword>
<comment type="caution">
    <text evidence="2">The sequence shown here is derived from an EMBL/GenBank/DDBJ whole genome shotgun (WGS) entry which is preliminary data.</text>
</comment>
<reference evidence="2 3" key="1">
    <citation type="journal article" date="2024" name="Chem. Sci.">
        <title>Discovery of megapolipeptins by genome mining of a Burkholderiales bacteria collection.</title>
        <authorList>
            <person name="Paulo B.S."/>
            <person name="Recchia M.J.J."/>
            <person name="Lee S."/>
            <person name="Fergusson C.H."/>
            <person name="Romanowski S.B."/>
            <person name="Hernandez A."/>
            <person name="Krull N."/>
            <person name="Liu D.Y."/>
            <person name="Cavanagh H."/>
            <person name="Bos A."/>
            <person name="Gray C.A."/>
            <person name="Murphy B.T."/>
            <person name="Linington R.G."/>
            <person name="Eustaquio A.S."/>
        </authorList>
    </citation>
    <scope>NUCLEOTIDE SEQUENCE [LARGE SCALE GENOMIC DNA]</scope>
    <source>
        <strain evidence="2 3">RL21-008-BIB-A</strain>
    </source>
</reference>
<dbReference type="Proteomes" id="UP001629246">
    <property type="component" value="Unassembled WGS sequence"/>
</dbReference>
<evidence type="ECO:0000313" key="3">
    <source>
        <dbReference type="Proteomes" id="UP001629246"/>
    </source>
</evidence>
<name>A0ABW9AH84_9BURK</name>
<evidence type="ECO:0000313" key="2">
    <source>
        <dbReference type="EMBL" id="MFL9926807.1"/>
    </source>
</evidence>
<proteinExistence type="predicted"/>
<evidence type="ECO:0000256" key="1">
    <source>
        <dbReference type="SAM" id="MobiDB-lite"/>
    </source>
</evidence>
<dbReference type="RefSeq" id="WP_408160027.1">
    <property type="nucleotide sequence ID" value="NZ_JAQQFM010000010.1"/>
</dbReference>
<organism evidence="2 3">
    <name type="scientific">Herbaspirillum lusitanum</name>
    <dbReference type="NCBI Taxonomy" id="213312"/>
    <lineage>
        <taxon>Bacteria</taxon>
        <taxon>Pseudomonadati</taxon>
        <taxon>Pseudomonadota</taxon>
        <taxon>Betaproteobacteria</taxon>
        <taxon>Burkholderiales</taxon>
        <taxon>Oxalobacteraceae</taxon>
        <taxon>Herbaspirillum</taxon>
    </lineage>
</organism>
<feature type="region of interest" description="Disordered" evidence="1">
    <location>
        <begin position="70"/>
        <end position="102"/>
    </location>
</feature>
<sequence length="102" mass="12003">MSSRPDDFPRGSTQRYGSWRWHNNDVQKLENSNFSLWHDQRPEDFSFSVRRRNHLETWISDKNVDVAEVSENPDIPLPDSEQDETSLISGGQPFDRQDILEI</sequence>
<accession>A0ABW9AH84</accession>
<dbReference type="EMBL" id="JAQQFM010000010">
    <property type="protein sequence ID" value="MFL9926807.1"/>
    <property type="molecule type" value="Genomic_DNA"/>
</dbReference>
<protein>
    <submittedName>
        <fullName evidence="2">Uncharacterized protein</fullName>
    </submittedName>
</protein>
<gene>
    <name evidence="2" type="ORF">PQR62_21210</name>
</gene>